<feature type="domain" description="DUF4139" evidence="1">
    <location>
        <begin position="204"/>
        <end position="509"/>
    </location>
</feature>
<dbReference type="AlphaFoldDB" id="A0A5J4G0K3"/>
<dbReference type="PANTHER" id="PTHR31005">
    <property type="entry name" value="DUF4139 DOMAIN-CONTAINING PROTEIN"/>
    <property type="match status" value="1"/>
</dbReference>
<dbReference type="InterPro" id="IPR025554">
    <property type="entry name" value="DUF4140"/>
</dbReference>
<keyword evidence="4" id="KW-1185">Reference proteome</keyword>
<comment type="caution">
    <text evidence="3">The sequence shown here is derived from an EMBL/GenBank/DDBJ whole genome shotgun (WGS) entry which is preliminary data.</text>
</comment>
<dbReference type="NCBIfam" id="TIGR02231">
    <property type="entry name" value="mucoidy inhibitor MuiA family protein"/>
    <property type="match status" value="1"/>
</dbReference>
<evidence type="ECO:0000313" key="4">
    <source>
        <dbReference type="Proteomes" id="UP000326994"/>
    </source>
</evidence>
<sequence>MLASISALAQTEVASKIEAVKIFTNNAQVTRDASFITTLGKQEVVLTGISTTINPSSLQVLFDNTNTLLLSAKYENNYLNSKINNPEIEGLKTELETINDDLEWLSHQRTSLQGMLQILEKNQDLGSGTSSFTPQQVLELSNVYRTKFLQIKEEMRALDKKEKPLREKASKLKGQLAELNAKFNVPSGNIVLQIESKKAERINLDCKYIVNNVGWSPIYDLRSGGIIENVNLTYKASIYQNTGLDWDNVDLTISTGNPSQNNNRPILSPLYASIYEQQMRREYDAVMEEVEVSSMNMAYKQSADGVNPTSVSENQLTIDFKILTKQSIASDGKENLVGLQTFELDTEYVYHTVPKLDRSAYLLAKITDWSQYNLVAGKANIFFEGAFVGTSNINPKVTAKELLISMGVDNSIVVERTPIKEYTSSKFIGSNKKETIGYEITVKNKKATPIKIEILDQIPVSQNKKIEVEIEDNGGAVYTEDIGKLLWTINLQARETVVKKFMYSVKYPKDSGVIGVK</sequence>
<organism evidence="3 4">
    <name type="scientific">Patiriisocius marinistellae</name>
    <dbReference type="NCBI Taxonomy" id="2494560"/>
    <lineage>
        <taxon>Bacteria</taxon>
        <taxon>Pseudomonadati</taxon>
        <taxon>Bacteroidota</taxon>
        <taxon>Flavobacteriia</taxon>
        <taxon>Flavobacteriales</taxon>
        <taxon>Flavobacteriaceae</taxon>
        <taxon>Patiriisocius</taxon>
    </lineage>
</organism>
<protein>
    <submittedName>
        <fullName evidence="3">Membrane protein</fullName>
    </submittedName>
</protein>
<evidence type="ECO:0000259" key="2">
    <source>
        <dbReference type="Pfam" id="PF13600"/>
    </source>
</evidence>
<dbReference type="Pfam" id="PF13598">
    <property type="entry name" value="DUF4139"/>
    <property type="match status" value="1"/>
</dbReference>
<dbReference type="EMBL" id="BKCF01000002">
    <property type="protein sequence ID" value="GEQ85845.1"/>
    <property type="molecule type" value="Genomic_DNA"/>
</dbReference>
<dbReference type="InterPro" id="IPR037291">
    <property type="entry name" value="DUF4139"/>
</dbReference>
<gene>
    <name evidence="3" type="ORF">ULMS_13530</name>
</gene>
<dbReference type="PANTHER" id="PTHR31005:SF8">
    <property type="entry name" value="DUF4139 DOMAIN-CONTAINING PROTEIN"/>
    <property type="match status" value="1"/>
</dbReference>
<proteinExistence type="predicted"/>
<dbReference type="Proteomes" id="UP000326994">
    <property type="component" value="Unassembled WGS sequence"/>
</dbReference>
<accession>A0A5J4G0K3</accession>
<feature type="domain" description="DUF4140" evidence="2">
    <location>
        <begin position="20"/>
        <end position="119"/>
    </location>
</feature>
<evidence type="ECO:0000313" key="3">
    <source>
        <dbReference type="EMBL" id="GEQ85845.1"/>
    </source>
</evidence>
<dbReference type="Pfam" id="PF13600">
    <property type="entry name" value="DUF4140"/>
    <property type="match status" value="1"/>
</dbReference>
<name>A0A5J4G0K3_9FLAO</name>
<dbReference type="InterPro" id="IPR011935">
    <property type="entry name" value="CHP02231"/>
</dbReference>
<evidence type="ECO:0000259" key="1">
    <source>
        <dbReference type="Pfam" id="PF13598"/>
    </source>
</evidence>
<reference evidence="3 4" key="1">
    <citation type="submission" date="2019-08" db="EMBL/GenBank/DDBJ databases">
        <title>Ulvibacter marinistellae sp. nov., isolated from a starfish, Patiria pectinifera.</title>
        <authorList>
            <person name="Kawano K."/>
            <person name="Ushijima N."/>
            <person name="Kihara M."/>
            <person name="Itoh H."/>
        </authorList>
    </citation>
    <scope>NUCLEOTIDE SEQUENCE [LARGE SCALE GENOMIC DNA]</scope>
    <source>
        <strain evidence="3 4">KK4</strain>
    </source>
</reference>